<evidence type="ECO:0008006" key="4">
    <source>
        <dbReference type="Google" id="ProtNLM"/>
    </source>
</evidence>
<evidence type="ECO:0000313" key="2">
    <source>
        <dbReference type="EMBL" id="QES90169.1"/>
    </source>
</evidence>
<feature type="signal peptide" evidence="1">
    <location>
        <begin position="1"/>
        <end position="20"/>
    </location>
</feature>
<dbReference type="OrthoDB" id="1118857at2"/>
<dbReference type="KEGG" id="arac:E0W69_016440"/>
<evidence type="ECO:0000256" key="1">
    <source>
        <dbReference type="SAM" id="SignalP"/>
    </source>
</evidence>
<dbReference type="Proteomes" id="UP000292424">
    <property type="component" value="Chromosome"/>
</dbReference>
<keyword evidence="3" id="KW-1185">Reference proteome</keyword>
<proteinExistence type="predicted"/>
<dbReference type="AlphaFoldDB" id="A0A5P2G7C3"/>
<dbReference type="EMBL" id="CP044016">
    <property type="protein sequence ID" value="QES90169.1"/>
    <property type="molecule type" value="Genomic_DNA"/>
</dbReference>
<sequence>MLKQIVAVFSLLGVFSSSQAQVANHLKDKQIIGVVKDSVTLTTLPFVDIIDKTDSLKFRSGEDGFFKANMQKGDVLIFRIPGYQNGQFTYLGEKYHMDTVEIWLKPKMKEILPGVIVSSYTYDDYQLDSSERRDDFIKDVGLNPKTFSQNTGGAGLAIGLDNFFDKKNKARKRAYKNFLDNEEQRYVDFRFNKLLVHSFSGLTGENLMMFMNQYRPSYDWLRENDDAESLKYYINDKLKVYFSKNKSSK</sequence>
<feature type="chain" id="PRO_5024348067" description="Carboxypeptidase-like regulatory domain-containing protein" evidence="1">
    <location>
        <begin position="21"/>
        <end position="249"/>
    </location>
</feature>
<accession>A0A5P2G7C3</accession>
<gene>
    <name evidence="2" type="ORF">E0W69_016440</name>
</gene>
<dbReference type="RefSeq" id="WP_131331125.1">
    <property type="nucleotide sequence ID" value="NZ_CP044016.1"/>
</dbReference>
<reference evidence="2 3" key="1">
    <citation type="submission" date="2019-09" db="EMBL/GenBank/DDBJ databases">
        <title>Complete genome sequence of Arachidicoccus sp. B3-10 isolated from apple orchard soil.</title>
        <authorList>
            <person name="Kim H.S."/>
            <person name="Han K.-I."/>
            <person name="Suh M.K."/>
            <person name="Lee K.C."/>
            <person name="Eom M.K."/>
            <person name="Kim J.-S."/>
            <person name="Kang S.W."/>
            <person name="Sin Y."/>
            <person name="Lee J.-S."/>
        </authorList>
    </citation>
    <scope>NUCLEOTIDE SEQUENCE [LARGE SCALE GENOMIC DNA]</scope>
    <source>
        <strain evidence="2 3">B3-10</strain>
    </source>
</reference>
<keyword evidence="1" id="KW-0732">Signal</keyword>
<protein>
    <recommendedName>
        <fullName evidence="4">Carboxypeptidase-like regulatory domain-containing protein</fullName>
    </recommendedName>
</protein>
<organism evidence="2 3">
    <name type="scientific">Rhizosphaericola mali</name>
    <dbReference type="NCBI Taxonomy" id="2545455"/>
    <lineage>
        <taxon>Bacteria</taxon>
        <taxon>Pseudomonadati</taxon>
        <taxon>Bacteroidota</taxon>
        <taxon>Chitinophagia</taxon>
        <taxon>Chitinophagales</taxon>
        <taxon>Chitinophagaceae</taxon>
        <taxon>Rhizosphaericola</taxon>
    </lineage>
</organism>
<evidence type="ECO:0000313" key="3">
    <source>
        <dbReference type="Proteomes" id="UP000292424"/>
    </source>
</evidence>
<name>A0A5P2G7C3_9BACT</name>